<dbReference type="Gene3D" id="1.10.510.10">
    <property type="entry name" value="Transferase(Phosphotransferase) domain 1"/>
    <property type="match status" value="1"/>
</dbReference>
<proteinExistence type="inferred from homology"/>
<evidence type="ECO:0000313" key="11">
    <source>
        <dbReference type="Proteomes" id="UP001300502"/>
    </source>
</evidence>
<dbReference type="Proteomes" id="UP001300502">
    <property type="component" value="Unassembled WGS sequence"/>
</dbReference>
<dbReference type="PANTHER" id="PTHR43895:SF150">
    <property type="entry name" value="SERINE_THREONINE-PROTEIN KINASE STK11"/>
    <property type="match status" value="1"/>
</dbReference>
<evidence type="ECO:0000256" key="5">
    <source>
        <dbReference type="ARBA" id="ARBA00022840"/>
    </source>
</evidence>
<evidence type="ECO:0000259" key="9">
    <source>
        <dbReference type="PROSITE" id="PS50011"/>
    </source>
</evidence>
<evidence type="ECO:0000256" key="3">
    <source>
        <dbReference type="ARBA" id="ARBA00022741"/>
    </source>
</evidence>
<dbReference type="PROSITE" id="PS50011">
    <property type="entry name" value="PROTEIN_KINASE_DOM"/>
    <property type="match status" value="1"/>
</dbReference>
<gene>
    <name evidence="10" type="ORF">GAYE_PCTG33G0905</name>
</gene>
<dbReference type="PROSITE" id="PS00108">
    <property type="entry name" value="PROTEIN_KINASE_ST"/>
    <property type="match status" value="1"/>
</dbReference>
<evidence type="ECO:0000256" key="4">
    <source>
        <dbReference type="ARBA" id="ARBA00022777"/>
    </source>
</evidence>
<evidence type="ECO:0000256" key="6">
    <source>
        <dbReference type="PROSITE-ProRule" id="PRU10141"/>
    </source>
</evidence>
<evidence type="ECO:0000313" key="10">
    <source>
        <dbReference type="EMBL" id="KAK4523015.1"/>
    </source>
</evidence>
<dbReference type="InterPro" id="IPR008271">
    <property type="entry name" value="Ser/Thr_kinase_AS"/>
</dbReference>
<dbReference type="Pfam" id="PF00069">
    <property type="entry name" value="Pkinase"/>
    <property type="match status" value="1"/>
</dbReference>
<feature type="domain" description="Protein kinase" evidence="9">
    <location>
        <begin position="68"/>
        <end position="330"/>
    </location>
</feature>
<dbReference type="GO" id="GO:0007165">
    <property type="term" value="P:signal transduction"/>
    <property type="evidence" value="ECO:0007669"/>
    <property type="project" value="TreeGrafter"/>
</dbReference>
<accession>A0AAV9I469</accession>
<feature type="compositionally biased region" description="Basic and acidic residues" evidence="8">
    <location>
        <begin position="13"/>
        <end position="24"/>
    </location>
</feature>
<sequence length="408" mass="46434">MESSESDSNKSSQESKQKTEKDELVGGIPTEEEFQKLVRPSMDIHKDMGSLRVHFKKTEPRPKFVKHYILGQKLGEGAYSKVKEGIDSQTLRIVAVKIVDKRFLKKVRGGMENVKREIAILKQLKGHRNIIELIEVIDEPNAPKLYIVMELANGCSLQQLTESAPNNRLPHQQAREYFRQLVEGLEFMHSRNVVHRDIKPSNLMLTTKGELKISDFGVAEFLDRYAELDLVTRSTGSPAFQAPEIAKGETDFSGRKVDIWAAGVTLYYCLTGRLPFDGNNLFELFEKIGKGEFEVPSFVESSAKDLLLHVLDPVQQRRYSIEEIKRHPFLNEIDDVKVYGSFVPIPTRKPQVLNLVARLFAEESSVTGGGESFMDEKEEEEDDDDDEEEEEEQSTASQKTFSWRCSIS</sequence>
<dbReference type="Gene3D" id="3.30.200.20">
    <property type="entry name" value="Phosphorylase Kinase, domain 1"/>
    <property type="match status" value="1"/>
</dbReference>
<feature type="region of interest" description="Disordered" evidence="8">
    <location>
        <begin position="1"/>
        <end position="29"/>
    </location>
</feature>
<organism evidence="10 11">
    <name type="scientific">Galdieria yellowstonensis</name>
    <dbReference type="NCBI Taxonomy" id="3028027"/>
    <lineage>
        <taxon>Eukaryota</taxon>
        <taxon>Rhodophyta</taxon>
        <taxon>Bangiophyceae</taxon>
        <taxon>Galdieriales</taxon>
        <taxon>Galdieriaceae</taxon>
        <taxon>Galdieria</taxon>
    </lineage>
</organism>
<dbReference type="SMART" id="SM00220">
    <property type="entry name" value="S_TKc"/>
    <property type="match status" value="1"/>
</dbReference>
<feature type="compositionally biased region" description="Polar residues" evidence="8">
    <location>
        <begin position="394"/>
        <end position="408"/>
    </location>
</feature>
<comment type="similarity">
    <text evidence="7">Belongs to the protein kinase superfamily.</text>
</comment>
<reference evidence="10 11" key="1">
    <citation type="submission" date="2022-07" db="EMBL/GenBank/DDBJ databases">
        <title>Genome-wide signatures of adaptation to extreme environments.</title>
        <authorList>
            <person name="Cho C.H."/>
            <person name="Yoon H.S."/>
        </authorList>
    </citation>
    <scope>NUCLEOTIDE SEQUENCE [LARGE SCALE GENOMIC DNA]</scope>
    <source>
        <strain evidence="10 11">108.79 E11</strain>
    </source>
</reference>
<dbReference type="InterPro" id="IPR011009">
    <property type="entry name" value="Kinase-like_dom_sf"/>
</dbReference>
<evidence type="ECO:0000256" key="8">
    <source>
        <dbReference type="SAM" id="MobiDB-lite"/>
    </source>
</evidence>
<keyword evidence="5 6" id="KW-0067">ATP-binding</keyword>
<comment type="caution">
    <text evidence="10">The sequence shown here is derived from an EMBL/GenBank/DDBJ whole genome shotgun (WGS) entry which is preliminary data.</text>
</comment>
<dbReference type="EMBL" id="JANCYU010000010">
    <property type="protein sequence ID" value="KAK4523015.1"/>
    <property type="molecule type" value="Genomic_DNA"/>
</dbReference>
<keyword evidence="2" id="KW-0808">Transferase</keyword>
<evidence type="ECO:0000256" key="1">
    <source>
        <dbReference type="ARBA" id="ARBA00022527"/>
    </source>
</evidence>
<name>A0AAV9I469_9RHOD</name>
<dbReference type="AlphaFoldDB" id="A0AAV9I469"/>
<keyword evidence="3 6" id="KW-0547">Nucleotide-binding</keyword>
<evidence type="ECO:0000256" key="2">
    <source>
        <dbReference type="ARBA" id="ARBA00022679"/>
    </source>
</evidence>
<dbReference type="InterPro" id="IPR000719">
    <property type="entry name" value="Prot_kinase_dom"/>
</dbReference>
<protein>
    <recommendedName>
        <fullName evidence="9">Protein kinase domain-containing protein</fullName>
    </recommendedName>
</protein>
<feature type="binding site" evidence="6">
    <location>
        <position position="97"/>
    </location>
    <ligand>
        <name>ATP</name>
        <dbReference type="ChEBI" id="CHEBI:30616"/>
    </ligand>
</feature>
<evidence type="ECO:0000256" key="7">
    <source>
        <dbReference type="RuleBase" id="RU000304"/>
    </source>
</evidence>
<feature type="region of interest" description="Disordered" evidence="8">
    <location>
        <begin position="365"/>
        <end position="408"/>
    </location>
</feature>
<feature type="compositionally biased region" description="Acidic residues" evidence="8">
    <location>
        <begin position="376"/>
        <end position="393"/>
    </location>
</feature>
<dbReference type="PANTHER" id="PTHR43895">
    <property type="entry name" value="CALCIUM/CALMODULIN-DEPENDENT PROTEIN KINASE KINASE-RELATED"/>
    <property type="match status" value="1"/>
</dbReference>
<dbReference type="GO" id="GO:0004674">
    <property type="term" value="F:protein serine/threonine kinase activity"/>
    <property type="evidence" value="ECO:0007669"/>
    <property type="project" value="UniProtKB-KW"/>
</dbReference>
<dbReference type="FunFam" id="1.10.510.10:FF:000571">
    <property type="entry name" value="Maternal embryonic leucine zipper kinase"/>
    <property type="match status" value="1"/>
</dbReference>
<dbReference type="PROSITE" id="PS00107">
    <property type="entry name" value="PROTEIN_KINASE_ATP"/>
    <property type="match status" value="1"/>
</dbReference>
<keyword evidence="11" id="KW-1185">Reference proteome</keyword>
<keyword evidence="1 7" id="KW-0723">Serine/threonine-protein kinase</keyword>
<keyword evidence="4" id="KW-0418">Kinase</keyword>
<dbReference type="SUPFAM" id="SSF56112">
    <property type="entry name" value="Protein kinase-like (PK-like)"/>
    <property type="match status" value="1"/>
</dbReference>
<dbReference type="GO" id="GO:0005524">
    <property type="term" value="F:ATP binding"/>
    <property type="evidence" value="ECO:0007669"/>
    <property type="project" value="UniProtKB-UniRule"/>
</dbReference>
<dbReference type="InterPro" id="IPR017441">
    <property type="entry name" value="Protein_kinase_ATP_BS"/>
</dbReference>